<feature type="compositionally biased region" description="Low complexity" evidence="1">
    <location>
        <begin position="32"/>
        <end position="45"/>
    </location>
</feature>
<dbReference type="OrthoDB" id="3748691at2"/>
<evidence type="ECO:0000313" key="3">
    <source>
        <dbReference type="EMBL" id="EFQ82511.1"/>
    </source>
</evidence>
<dbReference type="HOGENOM" id="CLU_126512_1_0_11"/>
<accession>E2SDD4</accession>
<reference evidence="3" key="1">
    <citation type="submission" date="2010-08" db="EMBL/GenBank/DDBJ databases">
        <authorList>
            <person name="Muzny D."/>
            <person name="Qin X."/>
            <person name="Buhay C."/>
            <person name="Dugan-Rocha S."/>
            <person name="Ding Y."/>
            <person name="Chen G."/>
            <person name="Hawes A."/>
            <person name="Holder M."/>
            <person name="Jhangiani S."/>
            <person name="Johnson A."/>
            <person name="Khan Z."/>
            <person name="Li Z."/>
            <person name="Liu W."/>
            <person name="Liu X."/>
            <person name="Perez L."/>
            <person name="Shen H."/>
            <person name="Wang Q."/>
            <person name="Watt J."/>
            <person name="Xi L."/>
            <person name="Xin Y."/>
            <person name="Zhou J."/>
            <person name="Deng J."/>
            <person name="Jiang H."/>
            <person name="Liu Y."/>
            <person name="Qu J."/>
            <person name="Song X.-Z."/>
            <person name="Zhang L."/>
            <person name="Villasana D."/>
            <person name="Johnson A."/>
            <person name="Liu J."/>
            <person name="Liyanage D."/>
            <person name="Lorensuhewa L."/>
            <person name="Robinson T."/>
            <person name="Song A."/>
            <person name="Song B.-B."/>
            <person name="Dinh H."/>
            <person name="Thornton R."/>
            <person name="Coyle M."/>
            <person name="Francisco L."/>
            <person name="Jackson L."/>
            <person name="Javaid M."/>
            <person name="Korchina V."/>
            <person name="Kovar C."/>
            <person name="Mata R."/>
            <person name="Mathew T."/>
            <person name="Ngo R."/>
            <person name="Nguyen L."/>
            <person name="Nguyen N."/>
            <person name="Okwuonu G."/>
            <person name="Ongeri F."/>
            <person name="Pham C."/>
            <person name="Simmons D."/>
            <person name="Wilczek-Boney K."/>
            <person name="Hale W."/>
            <person name="Jakkamsetti A."/>
            <person name="Pham P."/>
            <person name="Ruth R."/>
            <person name="San Lucas F."/>
            <person name="Warren J."/>
            <person name="Zhang J."/>
            <person name="Zhao Z."/>
            <person name="Zhou C."/>
            <person name="Zhu D."/>
            <person name="Lee S."/>
            <person name="Bess C."/>
            <person name="Blankenburg K."/>
            <person name="Forbes L."/>
            <person name="Fu Q."/>
            <person name="Gubbala S."/>
            <person name="Hirani K."/>
            <person name="Jayaseelan J.C."/>
            <person name="Lara F."/>
            <person name="Munidasa M."/>
            <person name="Palculict T."/>
            <person name="Patil S."/>
            <person name="Pu L.-L."/>
            <person name="Saada N."/>
            <person name="Tang L."/>
            <person name="Weissenberger G."/>
            <person name="Zhu Y."/>
            <person name="Hemphill L."/>
            <person name="Shang Y."/>
            <person name="Youmans B."/>
            <person name="Ayvaz T."/>
            <person name="Ross M."/>
            <person name="Santibanez J."/>
            <person name="Aqrawi P."/>
            <person name="Gross S."/>
            <person name="Joshi V."/>
            <person name="Fowler G."/>
            <person name="Nazareth L."/>
            <person name="Reid J."/>
            <person name="Worley K."/>
            <person name="Petrosino J."/>
            <person name="Highlander S."/>
            <person name="Gibbs R."/>
        </authorList>
    </citation>
    <scope>NUCLEOTIDE SEQUENCE [LARGE SCALE GENOMIC DNA]</scope>
    <source>
        <strain evidence="3">DSM 15272</strain>
    </source>
</reference>
<feature type="signal peptide" evidence="2">
    <location>
        <begin position="1"/>
        <end position="19"/>
    </location>
</feature>
<dbReference type="STRING" id="585531.HMPREF0063_11720"/>
<proteinExistence type="predicted"/>
<dbReference type="RefSeq" id="WP_007076812.1">
    <property type="nucleotide sequence ID" value="NZ_CM001024.1"/>
</dbReference>
<keyword evidence="4" id="KW-1185">Reference proteome</keyword>
<dbReference type="Proteomes" id="UP000003111">
    <property type="component" value="Unassembled WGS sequence"/>
</dbReference>
<dbReference type="AlphaFoldDB" id="E2SDD4"/>
<dbReference type="Gene3D" id="2.60.40.420">
    <property type="entry name" value="Cupredoxins - blue copper proteins"/>
    <property type="match status" value="1"/>
</dbReference>
<evidence type="ECO:0000313" key="4">
    <source>
        <dbReference type="Proteomes" id="UP000003111"/>
    </source>
</evidence>
<keyword evidence="2" id="KW-0732">Signal</keyword>
<comment type="caution">
    <text evidence="3">The sequence shown here is derived from an EMBL/GenBank/DDBJ whole genome shotgun (WGS) entry which is preliminary data.</text>
</comment>
<dbReference type="SUPFAM" id="SSF49503">
    <property type="entry name" value="Cupredoxins"/>
    <property type="match status" value="1"/>
</dbReference>
<feature type="chain" id="PRO_5038418283" description="EfeO-type cupredoxin-like domain-containing protein" evidence="2">
    <location>
        <begin position="20"/>
        <end position="141"/>
    </location>
</feature>
<evidence type="ECO:0000256" key="1">
    <source>
        <dbReference type="SAM" id="MobiDB-lite"/>
    </source>
</evidence>
<protein>
    <recommendedName>
        <fullName evidence="5">EfeO-type cupredoxin-like domain-containing protein</fullName>
    </recommendedName>
</protein>
<evidence type="ECO:0008006" key="5">
    <source>
        <dbReference type="Google" id="ProtNLM"/>
    </source>
</evidence>
<feature type="region of interest" description="Disordered" evidence="1">
    <location>
        <begin position="22"/>
        <end position="52"/>
    </location>
</feature>
<sequence length="141" mass="14412">MTRTLTIAAATAACLAVLAGCGSDEEPPPSAAPTSAAPTTAAPEAPVEEVDEGVVVEITYTADGVSPRGDRVDVVVGEPVTLRVTNPGGLTDELHVHTEPDASFAITPTTDEDFVVTVDRPGQVAVESHDLGVTIVQLVAR</sequence>
<name>E2SDD4_9ACTN</name>
<evidence type="ECO:0000256" key="2">
    <source>
        <dbReference type="SAM" id="SignalP"/>
    </source>
</evidence>
<dbReference type="eggNOG" id="ENOG50346Z9">
    <property type="taxonomic scope" value="Bacteria"/>
</dbReference>
<gene>
    <name evidence="3" type="ORF">HMPREF0063_11720</name>
</gene>
<dbReference type="EMBL" id="ACLF03000006">
    <property type="protein sequence ID" value="EFQ82511.1"/>
    <property type="molecule type" value="Genomic_DNA"/>
</dbReference>
<dbReference type="InterPro" id="IPR008972">
    <property type="entry name" value="Cupredoxin"/>
</dbReference>
<dbReference type="PROSITE" id="PS51257">
    <property type="entry name" value="PROKAR_LIPOPROTEIN"/>
    <property type="match status" value="1"/>
</dbReference>
<organism evidence="3 4">
    <name type="scientific">Aeromicrobium marinum DSM 15272</name>
    <dbReference type="NCBI Taxonomy" id="585531"/>
    <lineage>
        <taxon>Bacteria</taxon>
        <taxon>Bacillati</taxon>
        <taxon>Actinomycetota</taxon>
        <taxon>Actinomycetes</taxon>
        <taxon>Propionibacteriales</taxon>
        <taxon>Nocardioidaceae</taxon>
        <taxon>Aeromicrobium</taxon>
    </lineage>
</organism>